<dbReference type="AlphaFoldDB" id="A0A4C1X5S8"/>
<evidence type="ECO:0000313" key="1">
    <source>
        <dbReference type="EMBL" id="GBP58513.1"/>
    </source>
</evidence>
<reference evidence="1 2" key="1">
    <citation type="journal article" date="2019" name="Commun. Biol.">
        <title>The bagworm genome reveals a unique fibroin gene that provides high tensile strength.</title>
        <authorList>
            <person name="Kono N."/>
            <person name="Nakamura H."/>
            <person name="Ohtoshi R."/>
            <person name="Tomita M."/>
            <person name="Numata K."/>
            <person name="Arakawa K."/>
        </authorList>
    </citation>
    <scope>NUCLEOTIDE SEQUENCE [LARGE SCALE GENOMIC DNA]</scope>
</reference>
<evidence type="ECO:0000313" key="2">
    <source>
        <dbReference type="Proteomes" id="UP000299102"/>
    </source>
</evidence>
<proteinExistence type="predicted"/>
<sequence>MAHFALITYNLPPSDPPFSFWPLLSPSNILWRIYIPTRKAIIALVTPPKSRVYMGSDDYLYSDLDLPLMRLTFLQSLQFRLWANDLNRPTLPQHRLDAANYEARCELFVSTQVENSLVYLLVLRIEFVTFWRG</sequence>
<keyword evidence="2" id="KW-1185">Reference proteome</keyword>
<accession>A0A4C1X5S8</accession>
<protein>
    <submittedName>
        <fullName evidence="1">Uncharacterized protein</fullName>
    </submittedName>
</protein>
<gene>
    <name evidence="1" type="ORF">EVAR_33863_1</name>
</gene>
<dbReference type="Proteomes" id="UP000299102">
    <property type="component" value="Unassembled WGS sequence"/>
</dbReference>
<name>A0A4C1X5S8_EUMVA</name>
<comment type="caution">
    <text evidence="1">The sequence shown here is derived from an EMBL/GenBank/DDBJ whole genome shotgun (WGS) entry which is preliminary data.</text>
</comment>
<organism evidence="1 2">
    <name type="scientific">Eumeta variegata</name>
    <name type="common">Bagworm moth</name>
    <name type="synonym">Eumeta japonica</name>
    <dbReference type="NCBI Taxonomy" id="151549"/>
    <lineage>
        <taxon>Eukaryota</taxon>
        <taxon>Metazoa</taxon>
        <taxon>Ecdysozoa</taxon>
        <taxon>Arthropoda</taxon>
        <taxon>Hexapoda</taxon>
        <taxon>Insecta</taxon>
        <taxon>Pterygota</taxon>
        <taxon>Neoptera</taxon>
        <taxon>Endopterygota</taxon>
        <taxon>Lepidoptera</taxon>
        <taxon>Glossata</taxon>
        <taxon>Ditrysia</taxon>
        <taxon>Tineoidea</taxon>
        <taxon>Psychidae</taxon>
        <taxon>Oiketicinae</taxon>
        <taxon>Eumeta</taxon>
    </lineage>
</organism>
<dbReference type="EMBL" id="BGZK01000737">
    <property type="protein sequence ID" value="GBP58513.1"/>
    <property type="molecule type" value="Genomic_DNA"/>
</dbReference>